<dbReference type="PANTHER" id="PTHR43820">
    <property type="entry name" value="HIGH-AFFINITY BRANCHED-CHAIN AMINO ACID TRANSPORT ATP-BINDING PROTEIN LIVF"/>
    <property type="match status" value="1"/>
</dbReference>
<dbReference type="PROSITE" id="PS00211">
    <property type="entry name" value="ABC_TRANSPORTER_1"/>
    <property type="match status" value="1"/>
</dbReference>
<keyword evidence="5" id="KW-0029">Amino-acid transport</keyword>
<dbReference type="Pfam" id="PF00005">
    <property type="entry name" value="ABC_tran"/>
    <property type="match status" value="1"/>
</dbReference>
<comment type="similarity">
    <text evidence="1">Belongs to the ABC transporter superfamily.</text>
</comment>
<accession>A0ABS1DLS2</accession>
<dbReference type="SUPFAM" id="SSF52540">
    <property type="entry name" value="P-loop containing nucleoside triphosphate hydrolases"/>
    <property type="match status" value="1"/>
</dbReference>
<comment type="caution">
    <text evidence="7">The sequence shown here is derived from an EMBL/GenBank/DDBJ whole genome shotgun (WGS) entry which is preliminary data.</text>
</comment>
<dbReference type="RefSeq" id="WP_200344419.1">
    <property type="nucleotide sequence ID" value="NZ_NRRL01000202.1"/>
</dbReference>
<dbReference type="InterPro" id="IPR003593">
    <property type="entry name" value="AAA+_ATPase"/>
</dbReference>
<dbReference type="Proteomes" id="UP001296873">
    <property type="component" value="Unassembled WGS sequence"/>
</dbReference>
<dbReference type="Gene3D" id="3.40.50.300">
    <property type="entry name" value="P-loop containing nucleotide triphosphate hydrolases"/>
    <property type="match status" value="1"/>
</dbReference>
<evidence type="ECO:0000256" key="4">
    <source>
        <dbReference type="ARBA" id="ARBA00022840"/>
    </source>
</evidence>
<dbReference type="InterPro" id="IPR027417">
    <property type="entry name" value="P-loop_NTPase"/>
</dbReference>
<keyword evidence="3" id="KW-0547">Nucleotide-binding</keyword>
<proteinExistence type="inferred from homology"/>
<dbReference type="SMART" id="SM00382">
    <property type="entry name" value="AAA"/>
    <property type="match status" value="1"/>
</dbReference>
<reference evidence="7 8" key="1">
    <citation type="journal article" date="2020" name="Microorganisms">
        <title>Osmotic Adaptation and Compatible Solute Biosynthesis of Phototrophic Bacteria as Revealed from Genome Analyses.</title>
        <authorList>
            <person name="Imhoff J.F."/>
            <person name="Rahn T."/>
            <person name="Kunzel S."/>
            <person name="Keller A."/>
            <person name="Neulinger S.C."/>
        </authorList>
    </citation>
    <scope>NUCLEOTIDE SEQUENCE [LARGE SCALE GENOMIC DNA]</scope>
    <source>
        <strain evidence="7 8">DSM 9895</strain>
    </source>
</reference>
<keyword evidence="4" id="KW-0067">ATP-binding</keyword>
<dbReference type="InterPro" id="IPR003439">
    <property type="entry name" value="ABC_transporter-like_ATP-bd"/>
</dbReference>
<evidence type="ECO:0000256" key="2">
    <source>
        <dbReference type="ARBA" id="ARBA00022448"/>
    </source>
</evidence>
<dbReference type="InterPro" id="IPR052156">
    <property type="entry name" value="BCAA_Transport_ATP-bd_LivF"/>
</dbReference>
<keyword evidence="2" id="KW-0813">Transport</keyword>
<evidence type="ECO:0000256" key="3">
    <source>
        <dbReference type="ARBA" id="ARBA00022741"/>
    </source>
</evidence>
<keyword evidence="8" id="KW-1185">Reference proteome</keyword>
<dbReference type="PROSITE" id="PS50893">
    <property type="entry name" value="ABC_TRANSPORTER_2"/>
    <property type="match status" value="1"/>
</dbReference>
<dbReference type="CDD" id="cd03224">
    <property type="entry name" value="ABC_TM1139_LivF_branched"/>
    <property type="match status" value="1"/>
</dbReference>
<protein>
    <recommendedName>
        <fullName evidence="6">ABC transporter domain-containing protein</fullName>
    </recommendedName>
</protein>
<evidence type="ECO:0000256" key="5">
    <source>
        <dbReference type="ARBA" id="ARBA00022970"/>
    </source>
</evidence>
<dbReference type="EMBL" id="NRRL01000202">
    <property type="protein sequence ID" value="MBK1671491.1"/>
    <property type="molecule type" value="Genomic_DNA"/>
</dbReference>
<dbReference type="PANTHER" id="PTHR43820:SF4">
    <property type="entry name" value="HIGH-AFFINITY BRANCHED-CHAIN AMINO ACID TRANSPORT ATP-BINDING PROTEIN LIVF"/>
    <property type="match status" value="1"/>
</dbReference>
<evidence type="ECO:0000256" key="1">
    <source>
        <dbReference type="ARBA" id="ARBA00005417"/>
    </source>
</evidence>
<evidence type="ECO:0000259" key="6">
    <source>
        <dbReference type="PROSITE" id="PS50893"/>
    </source>
</evidence>
<evidence type="ECO:0000313" key="8">
    <source>
        <dbReference type="Proteomes" id="UP001296873"/>
    </source>
</evidence>
<sequence length="233" mass="25509">MTLEANGLYAGYGDITVLRDVTLSVDDGEVLAVLGRNGMGKTTLIRTLAGLIRPSTGTIRLNGTDVTRQQAHQRARGGLTTVVQGRGIFPQLTVRENLTMGRIAAGTRKRDRLREVLDYFPRLEERMSQAAGTMSGGEQQMLAIGRGLMTDPGLMLLDEPSDGIMPTLVTQIADTLRRINQQEGMAIVIVEQNVPMVFRMADQFLVLEKGGIVHRGDTATTDKETIMHEYLAL</sequence>
<gene>
    <name evidence="7" type="ORF">CKO28_26180</name>
</gene>
<name>A0ABS1DLS2_9PROT</name>
<evidence type="ECO:0000313" key="7">
    <source>
        <dbReference type="EMBL" id="MBK1671491.1"/>
    </source>
</evidence>
<feature type="domain" description="ABC transporter" evidence="6">
    <location>
        <begin position="3"/>
        <end position="233"/>
    </location>
</feature>
<dbReference type="InterPro" id="IPR017871">
    <property type="entry name" value="ABC_transporter-like_CS"/>
</dbReference>
<organism evidence="7 8">
    <name type="scientific">Rhodovibrio sodomensis</name>
    <dbReference type="NCBI Taxonomy" id="1088"/>
    <lineage>
        <taxon>Bacteria</taxon>
        <taxon>Pseudomonadati</taxon>
        <taxon>Pseudomonadota</taxon>
        <taxon>Alphaproteobacteria</taxon>
        <taxon>Rhodospirillales</taxon>
        <taxon>Rhodovibrionaceae</taxon>
        <taxon>Rhodovibrio</taxon>
    </lineage>
</organism>